<protein>
    <submittedName>
        <fullName evidence="5">SDR family oxidoreductase</fullName>
    </submittedName>
</protein>
<dbReference type="GO" id="GO:0016491">
    <property type="term" value="F:oxidoreductase activity"/>
    <property type="evidence" value="ECO:0007669"/>
    <property type="project" value="UniProtKB-KW"/>
</dbReference>
<dbReference type="CDD" id="cd05233">
    <property type="entry name" value="SDR_c"/>
    <property type="match status" value="1"/>
</dbReference>
<sequence>MADDPLDGKTALVTGASSGIGEATAHALARDGARVALAARRRKVLNDIAETIESEWDAETLVVQTNVRNEDSVEEMIETTVAEFDGLDVLVNNAGLARGESVESLGTDEYETMMETNVDGVFYATRAAVPHLEETEGNLVFVGSFAGQYPRPFNPIYAATKWWVRGFAHSIEGNVGEEGVAVTVVNPSEVRTEFGSAYGESFAERFGEGEVTEPEEVADAIAFAAKQENSTVSELDIYRRDKFSGF</sequence>
<dbReference type="PANTHER" id="PTHR44196">
    <property type="entry name" value="DEHYDROGENASE/REDUCTASE SDR FAMILY MEMBER 7B"/>
    <property type="match status" value="1"/>
</dbReference>
<dbReference type="PRINTS" id="PR00081">
    <property type="entry name" value="GDHRDH"/>
</dbReference>
<keyword evidence="6" id="KW-1185">Reference proteome</keyword>
<dbReference type="GeneID" id="72191384"/>
<reference evidence="5" key="1">
    <citation type="submission" date="2022-04" db="EMBL/GenBank/DDBJ databases">
        <title>Diverse halophilic archaea isolated from saline environments.</title>
        <authorList>
            <person name="Cui H.-L."/>
        </authorList>
    </citation>
    <scope>NUCLEOTIDE SEQUENCE</scope>
    <source>
        <strain evidence="5">XZYJT40</strain>
    </source>
</reference>
<accession>A0A8U0IFZ1</accession>
<dbReference type="RefSeq" id="WP_248654417.1">
    <property type="nucleotide sequence ID" value="NZ_CP096658.1"/>
</dbReference>
<dbReference type="Gene3D" id="3.40.50.720">
    <property type="entry name" value="NAD(P)-binding Rossmann-like Domain"/>
    <property type="match status" value="1"/>
</dbReference>
<dbReference type="InterPro" id="IPR057326">
    <property type="entry name" value="KR_dom"/>
</dbReference>
<dbReference type="InterPro" id="IPR002347">
    <property type="entry name" value="SDR_fam"/>
</dbReference>
<gene>
    <name evidence="5" type="ORF">M0R88_15975</name>
</gene>
<dbReference type="PRINTS" id="PR00080">
    <property type="entry name" value="SDRFAMILY"/>
</dbReference>
<dbReference type="GO" id="GO:0016020">
    <property type="term" value="C:membrane"/>
    <property type="evidence" value="ECO:0007669"/>
    <property type="project" value="TreeGrafter"/>
</dbReference>
<dbReference type="Pfam" id="PF00106">
    <property type="entry name" value="adh_short"/>
    <property type="match status" value="1"/>
</dbReference>
<feature type="domain" description="Ketoreductase" evidence="4">
    <location>
        <begin position="9"/>
        <end position="193"/>
    </location>
</feature>
<dbReference type="FunFam" id="3.40.50.720:FF:000084">
    <property type="entry name" value="Short-chain dehydrogenase reductase"/>
    <property type="match status" value="1"/>
</dbReference>
<evidence type="ECO:0000256" key="2">
    <source>
        <dbReference type="ARBA" id="ARBA00023002"/>
    </source>
</evidence>
<dbReference type="AlphaFoldDB" id="A0A8U0IFZ1"/>
<evidence type="ECO:0000313" key="5">
    <source>
        <dbReference type="EMBL" id="UPV99999.1"/>
    </source>
</evidence>
<dbReference type="Proteomes" id="UP000830434">
    <property type="component" value="Chromosome"/>
</dbReference>
<evidence type="ECO:0000256" key="3">
    <source>
        <dbReference type="RuleBase" id="RU000363"/>
    </source>
</evidence>
<organism evidence="5 6">
    <name type="scientific">Halorussus gelatinilyticus</name>
    <dbReference type="NCBI Taxonomy" id="2937524"/>
    <lineage>
        <taxon>Archaea</taxon>
        <taxon>Methanobacteriati</taxon>
        <taxon>Methanobacteriota</taxon>
        <taxon>Stenosarchaea group</taxon>
        <taxon>Halobacteria</taxon>
        <taxon>Halobacteriales</taxon>
        <taxon>Haladaptataceae</taxon>
        <taxon>Halorussus</taxon>
    </lineage>
</organism>
<dbReference type="KEGG" id="haxz:M0R88_15975"/>
<keyword evidence="2" id="KW-0560">Oxidoreductase</keyword>
<name>A0A8U0IFZ1_9EURY</name>
<evidence type="ECO:0000256" key="1">
    <source>
        <dbReference type="ARBA" id="ARBA00006484"/>
    </source>
</evidence>
<proteinExistence type="inferred from homology"/>
<evidence type="ECO:0000259" key="4">
    <source>
        <dbReference type="SMART" id="SM00822"/>
    </source>
</evidence>
<dbReference type="EMBL" id="CP096658">
    <property type="protein sequence ID" value="UPV99999.1"/>
    <property type="molecule type" value="Genomic_DNA"/>
</dbReference>
<evidence type="ECO:0000313" key="6">
    <source>
        <dbReference type="Proteomes" id="UP000830434"/>
    </source>
</evidence>
<dbReference type="InterPro" id="IPR036291">
    <property type="entry name" value="NAD(P)-bd_dom_sf"/>
</dbReference>
<dbReference type="PANTHER" id="PTHR44196:SF1">
    <property type="entry name" value="DEHYDROGENASE_REDUCTASE SDR FAMILY MEMBER 7B"/>
    <property type="match status" value="1"/>
</dbReference>
<comment type="similarity">
    <text evidence="1 3">Belongs to the short-chain dehydrogenases/reductases (SDR) family.</text>
</comment>
<dbReference type="SUPFAM" id="SSF51735">
    <property type="entry name" value="NAD(P)-binding Rossmann-fold domains"/>
    <property type="match status" value="1"/>
</dbReference>
<dbReference type="SMART" id="SM00822">
    <property type="entry name" value="PKS_KR"/>
    <property type="match status" value="1"/>
</dbReference>